<organism evidence="1">
    <name type="scientific">marine metagenome</name>
    <dbReference type="NCBI Taxonomy" id="408172"/>
    <lineage>
        <taxon>unclassified sequences</taxon>
        <taxon>metagenomes</taxon>
        <taxon>ecological metagenomes</taxon>
    </lineage>
</organism>
<gene>
    <name evidence="1" type="ORF">METZ01_LOCUS212657</name>
</gene>
<dbReference type="PANTHER" id="PTHR43975:SF2">
    <property type="entry name" value="EG:BACR7A4.14 PROTEIN-RELATED"/>
    <property type="match status" value="1"/>
</dbReference>
<sequence>MRSVKDMSLLITGGGSGIGLGAAEYFGNRGAFVTIAGRREEPLLDAAERIGIRCRAVAGDVTVAGDRQRMVEAAVEHGGGLDALMSLAGNMYVGAIGDIAEERLLDLFHSNVVAGMMLAQVAKSHLAESKGCIVFAGSVHTRRAFPGASAYAATKGAIEALTGVLAAELGRDGIRVNCVRPGGVHTELLVRSGMAKDAEEARARVEGLASAHVLGRIGTAEEIAEALEYLVCAEWTTGEVLTVDGGLSLGVTKG</sequence>
<dbReference type="PROSITE" id="PS00061">
    <property type="entry name" value="ADH_SHORT"/>
    <property type="match status" value="1"/>
</dbReference>
<accession>A0A382FC57</accession>
<dbReference type="EMBL" id="UINC01048803">
    <property type="protein sequence ID" value="SVB59803.1"/>
    <property type="molecule type" value="Genomic_DNA"/>
</dbReference>
<dbReference type="AlphaFoldDB" id="A0A382FC57"/>
<name>A0A382FC57_9ZZZZ</name>
<reference evidence="1" key="1">
    <citation type="submission" date="2018-05" db="EMBL/GenBank/DDBJ databases">
        <authorList>
            <person name="Lanie J.A."/>
            <person name="Ng W.-L."/>
            <person name="Kazmierczak K.M."/>
            <person name="Andrzejewski T.M."/>
            <person name="Davidsen T.M."/>
            <person name="Wayne K.J."/>
            <person name="Tettelin H."/>
            <person name="Glass J.I."/>
            <person name="Rusch D."/>
            <person name="Podicherti R."/>
            <person name="Tsui H.-C.T."/>
            <person name="Winkler M.E."/>
        </authorList>
    </citation>
    <scope>NUCLEOTIDE SEQUENCE</scope>
</reference>
<evidence type="ECO:0008006" key="2">
    <source>
        <dbReference type="Google" id="ProtNLM"/>
    </source>
</evidence>
<dbReference type="PRINTS" id="PR00081">
    <property type="entry name" value="GDHRDH"/>
</dbReference>
<dbReference type="FunFam" id="3.40.50.720:FF:000084">
    <property type="entry name" value="Short-chain dehydrogenase reductase"/>
    <property type="match status" value="1"/>
</dbReference>
<proteinExistence type="predicted"/>
<protein>
    <recommendedName>
        <fullName evidence="2">Short-chain dehydrogenase</fullName>
    </recommendedName>
</protein>
<dbReference type="InterPro" id="IPR036291">
    <property type="entry name" value="NAD(P)-bd_dom_sf"/>
</dbReference>
<evidence type="ECO:0000313" key="1">
    <source>
        <dbReference type="EMBL" id="SVB59803.1"/>
    </source>
</evidence>
<dbReference type="CDD" id="cd05233">
    <property type="entry name" value="SDR_c"/>
    <property type="match status" value="1"/>
</dbReference>
<dbReference type="Pfam" id="PF13561">
    <property type="entry name" value="adh_short_C2"/>
    <property type="match status" value="1"/>
</dbReference>
<dbReference type="InterPro" id="IPR002347">
    <property type="entry name" value="SDR_fam"/>
</dbReference>
<dbReference type="Gene3D" id="3.40.50.720">
    <property type="entry name" value="NAD(P)-binding Rossmann-like Domain"/>
    <property type="match status" value="1"/>
</dbReference>
<dbReference type="InterPro" id="IPR020904">
    <property type="entry name" value="Sc_DH/Rdtase_CS"/>
</dbReference>
<dbReference type="PANTHER" id="PTHR43975">
    <property type="entry name" value="ZGC:101858"/>
    <property type="match status" value="1"/>
</dbReference>
<dbReference type="SUPFAM" id="SSF51735">
    <property type="entry name" value="NAD(P)-binding Rossmann-fold domains"/>
    <property type="match status" value="1"/>
</dbReference>